<accession>M2MJX8</accession>
<feature type="region of interest" description="Disordered" evidence="1">
    <location>
        <begin position="1"/>
        <end position="47"/>
    </location>
</feature>
<feature type="compositionally biased region" description="Low complexity" evidence="1">
    <location>
        <begin position="24"/>
        <end position="47"/>
    </location>
</feature>
<reference evidence="2 3" key="1">
    <citation type="journal article" date="2012" name="PLoS Pathog.">
        <title>Diverse lifestyles and strategies of plant pathogenesis encoded in the genomes of eighteen Dothideomycetes fungi.</title>
        <authorList>
            <person name="Ohm R.A."/>
            <person name="Feau N."/>
            <person name="Henrissat B."/>
            <person name="Schoch C.L."/>
            <person name="Horwitz B.A."/>
            <person name="Barry K.W."/>
            <person name="Condon B.J."/>
            <person name="Copeland A.C."/>
            <person name="Dhillon B."/>
            <person name="Glaser F."/>
            <person name="Hesse C.N."/>
            <person name="Kosti I."/>
            <person name="LaButti K."/>
            <person name="Lindquist E.A."/>
            <person name="Lucas S."/>
            <person name="Salamov A.A."/>
            <person name="Bradshaw R.E."/>
            <person name="Ciuffetti L."/>
            <person name="Hamelin R.C."/>
            <person name="Kema G.H.J."/>
            <person name="Lawrence C."/>
            <person name="Scott J.A."/>
            <person name="Spatafora J.W."/>
            <person name="Turgeon B.G."/>
            <person name="de Wit P.J.G.M."/>
            <person name="Zhong S."/>
            <person name="Goodwin S.B."/>
            <person name="Grigoriev I.V."/>
        </authorList>
    </citation>
    <scope>NUCLEOTIDE SEQUENCE [LARGE SCALE GENOMIC DNA]</scope>
    <source>
        <strain evidence="2 3">UAMH 10762</strain>
    </source>
</reference>
<dbReference type="EMBL" id="KB445563">
    <property type="protein sequence ID" value="EMC91628.1"/>
    <property type="molecule type" value="Genomic_DNA"/>
</dbReference>
<dbReference type="AlphaFoldDB" id="M2MJX8"/>
<proteinExistence type="predicted"/>
<evidence type="ECO:0000256" key="1">
    <source>
        <dbReference type="SAM" id="MobiDB-lite"/>
    </source>
</evidence>
<dbReference type="RefSeq" id="XP_007681140.1">
    <property type="nucleotide sequence ID" value="XM_007682950.1"/>
</dbReference>
<dbReference type="Proteomes" id="UP000011761">
    <property type="component" value="Unassembled WGS sequence"/>
</dbReference>
<protein>
    <submittedName>
        <fullName evidence="2">Uncharacterized protein</fullName>
    </submittedName>
</protein>
<dbReference type="KEGG" id="bcom:BAUCODRAFT_299599"/>
<dbReference type="HOGENOM" id="CLU_1937753_0_0_1"/>
<dbReference type="GeneID" id="19111067"/>
<evidence type="ECO:0000313" key="2">
    <source>
        <dbReference type="EMBL" id="EMC91628.1"/>
    </source>
</evidence>
<organism evidence="2 3">
    <name type="scientific">Baudoinia panamericana (strain UAMH 10762)</name>
    <name type="common">Angels' share fungus</name>
    <name type="synonym">Baudoinia compniacensis (strain UAMH 10762)</name>
    <dbReference type="NCBI Taxonomy" id="717646"/>
    <lineage>
        <taxon>Eukaryota</taxon>
        <taxon>Fungi</taxon>
        <taxon>Dikarya</taxon>
        <taxon>Ascomycota</taxon>
        <taxon>Pezizomycotina</taxon>
        <taxon>Dothideomycetes</taxon>
        <taxon>Dothideomycetidae</taxon>
        <taxon>Mycosphaerellales</taxon>
        <taxon>Teratosphaeriaceae</taxon>
        <taxon>Baudoinia</taxon>
    </lineage>
</organism>
<gene>
    <name evidence="2" type="ORF">BAUCODRAFT_299599</name>
</gene>
<sequence>MSSFSSSHPTPSPLTPCPHNLLCPPSGTTPSASLTPASPSNRPSASSAASTASICSLDLSHASSRAPSVSGVCGVSGCTFVKISASRAESAALGSSMGLGLGLGAVCLTGLLWEGRVGWEVGRRRWELSE</sequence>
<evidence type="ECO:0000313" key="3">
    <source>
        <dbReference type="Proteomes" id="UP000011761"/>
    </source>
</evidence>
<keyword evidence="3" id="KW-1185">Reference proteome</keyword>
<name>M2MJX8_BAUPA</name>